<reference evidence="2 3" key="1">
    <citation type="journal article" date="2016" name="Nat. Commun.">
        <title>Thousands of microbial genomes shed light on interconnected biogeochemical processes in an aquifer system.</title>
        <authorList>
            <person name="Anantharaman K."/>
            <person name="Brown C.T."/>
            <person name="Hug L.A."/>
            <person name="Sharon I."/>
            <person name="Castelle C.J."/>
            <person name="Probst A.J."/>
            <person name="Thomas B.C."/>
            <person name="Singh A."/>
            <person name="Wilkins M.J."/>
            <person name="Karaoz U."/>
            <person name="Brodie E.L."/>
            <person name="Williams K.H."/>
            <person name="Hubbard S.S."/>
            <person name="Banfield J.F."/>
        </authorList>
    </citation>
    <scope>NUCLEOTIDE SEQUENCE [LARGE SCALE GENOMIC DNA]</scope>
</reference>
<feature type="non-terminal residue" evidence="2">
    <location>
        <position position="1"/>
    </location>
</feature>
<keyword evidence="2" id="KW-0378">Hydrolase</keyword>
<dbReference type="Pfam" id="PF01966">
    <property type="entry name" value="HD"/>
    <property type="match status" value="1"/>
</dbReference>
<dbReference type="InterPro" id="IPR006674">
    <property type="entry name" value="HD_domain"/>
</dbReference>
<dbReference type="Gene3D" id="1.10.3210.10">
    <property type="entry name" value="Hypothetical protein af1432"/>
    <property type="match status" value="1"/>
</dbReference>
<dbReference type="Proteomes" id="UP000176992">
    <property type="component" value="Unassembled WGS sequence"/>
</dbReference>
<feature type="domain" description="HD" evidence="1">
    <location>
        <begin position="18"/>
        <end position="108"/>
    </location>
</feature>
<dbReference type="NCBIfam" id="TIGR00277">
    <property type="entry name" value="HDIG"/>
    <property type="match status" value="1"/>
</dbReference>
<comment type="caution">
    <text evidence="2">The sequence shown here is derived from an EMBL/GenBank/DDBJ whole genome shotgun (WGS) entry which is preliminary data.</text>
</comment>
<gene>
    <name evidence="2" type="ORF">A2Z86_02285</name>
</gene>
<protein>
    <submittedName>
        <fullName evidence="2">HAD family hydrolase</fullName>
    </submittedName>
</protein>
<proteinExistence type="predicted"/>
<dbReference type="PANTHER" id="PTHR38659:SF2">
    <property type="entry name" value="HDIG DOMAIN PROTEIN"/>
    <property type="match status" value="1"/>
</dbReference>
<sequence length="185" mass="20372">RQTVYALLTEHTKGENLIRHCLAVEAALRAYARKYGEDEALWGAVGLIHDFDYEKHPSLEEHPMVGCGILRDLGWPETAIRAILSHSDQSGVARVSRLEKALYAVDELTGFITAVALVRPSRSLDDLSAKSVRKKMKTRAFAAAVDREQLLAGAAVLGEDFDAHVDFVIRAMRPIGSELGFESQA</sequence>
<evidence type="ECO:0000313" key="2">
    <source>
        <dbReference type="EMBL" id="OGF99805.1"/>
    </source>
</evidence>
<organism evidence="2 3">
    <name type="scientific">Candidatus Glassbacteria bacterium GWA2_58_10</name>
    <dbReference type="NCBI Taxonomy" id="1817865"/>
    <lineage>
        <taxon>Bacteria</taxon>
        <taxon>Candidatus Glassiibacteriota</taxon>
    </lineage>
</organism>
<evidence type="ECO:0000313" key="3">
    <source>
        <dbReference type="Proteomes" id="UP000176992"/>
    </source>
</evidence>
<dbReference type="EMBL" id="MFIV01000010">
    <property type="protein sequence ID" value="OGF99805.1"/>
    <property type="molecule type" value="Genomic_DNA"/>
</dbReference>
<accession>A0A1F5YI00</accession>
<dbReference type="PANTHER" id="PTHR38659">
    <property type="entry name" value="METAL-DEPENDENT PHOSPHOHYDROLASE"/>
    <property type="match status" value="1"/>
</dbReference>
<dbReference type="GO" id="GO:0016787">
    <property type="term" value="F:hydrolase activity"/>
    <property type="evidence" value="ECO:0007669"/>
    <property type="project" value="UniProtKB-KW"/>
</dbReference>
<dbReference type="SUPFAM" id="SSF109604">
    <property type="entry name" value="HD-domain/PDEase-like"/>
    <property type="match status" value="1"/>
</dbReference>
<name>A0A1F5YI00_9BACT</name>
<dbReference type="InterPro" id="IPR006675">
    <property type="entry name" value="HDIG_dom"/>
</dbReference>
<evidence type="ECO:0000259" key="1">
    <source>
        <dbReference type="Pfam" id="PF01966"/>
    </source>
</evidence>
<dbReference type="AlphaFoldDB" id="A0A1F5YI00"/>